<keyword evidence="2" id="KW-1185">Reference proteome</keyword>
<feature type="non-terminal residue" evidence="1">
    <location>
        <position position="61"/>
    </location>
</feature>
<proteinExistence type="predicted"/>
<protein>
    <submittedName>
        <fullName evidence="1">17104_t:CDS:1</fullName>
    </submittedName>
</protein>
<evidence type="ECO:0000313" key="1">
    <source>
        <dbReference type="EMBL" id="CAG8823031.1"/>
    </source>
</evidence>
<accession>A0ACA9S3L2</accession>
<dbReference type="EMBL" id="CAJVQC010086998">
    <property type="protein sequence ID" value="CAG8823031.1"/>
    <property type="molecule type" value="Genomic_DNA"/>
</dbReference>
<dbReference type="Proteomes" id="UP000789920">
    <property type="component" value="Unassembled WGS sequence"/>
</dbReference>
<evidence type="ECO:0000313" key="2">
    <source>
        <dbReference type="Proteomes" id="UP000789920"/>
    </source>
</evidence>
<reference evidence="1" key="1">
    <citation type="submission" date="2021-06" db="EMBL/GenBank/DDBJ databases">
        <authorList>
            <person name="Kallberg Y."/>
            <person name="Tangrot J."/>
            <person name="Rosling A."/>
        </authorList>
    </citation>
    <scope>NUCLEOTIDE SEQUENCE</scope>
    <source>
        <strain evidence="1">MA461A</strain>
    </source>
</reference>
<comment type="caution">
    <text evidence="1">The sequence shown here is derived from an EMBL/GenBank/DDBJ whole genome shotgun (WGS) entry which is preliminary data.</text>
</comment>
<organism evidence="1 2">
    <name type="scientific">Racocetra persica</name>
    <dbReference type="NCBI Taxonomy" id="160502"/>
    <lineage>
        <taxon>Eukaryota</taxon>
        <taxon>Fungi</taxon>
        <taxon>Fungi incertae sedis</taxon>
        <taxon>Mucoromycota</taxon>
        <taxon>Glomeromycotina</taxon>
        <taxon>Glomeromycetes</taxon>
        <taxon>Diversisporales</taxon>
        <taxon>Gigasporaceae</taxon>
        <taxon>Racocetra</taxon>
    </lineage>
</organism>
<name>A0ACA9S3L2_9GLOM</name>
<sequence>MSVTPSSVVFSTPFGVTPTISSSIMSVAPLGVTSTTSSDITSVISSNIKPVSLAFVDAALL</sequence>
<gene>
    <name evidence="1" type="ORF">RPERSI_LOCUS25941</name>
</gene>